<proteinExistence type="predicted"/>
<dbReference type="InParanoid" id="E4ZNM8"/>
<evidence type="ECO:0000313" key="2">
    <source>
        <dbReference type="Proteomes" id="UP000002668"/>
    </source>
</evidence>
<gene>
    <name evidence="1" type="ORF">LEMA_P041480.1</name>
</gene>
<organism evidence="2">
    <name type="scientific">Leptosphaeria maculans (strain JN3 / isolate v23.1.3 / race Av1-4-5-6-7-8)</name>
    <name type="common">Blackleg fungus</name>
    <name type="synonym">Phoma lingam</name>
    <dbReference type="NCBI Taxonomy" id="985895"/>
    <lineage>
        <taxon>Eukaryota</taxon>
        <taxon>Fungi</taxon>
        <taxon>Dikarya</taxon>
        <taxon>Ascomycota</taxon>
        <taxon>Pezizomycotina</taxon>
        <taxon>Dothideomycetes</taxon>
        <taxon>Pleosporomycetidae</taxon>
        <taxon>Pleosporales</taxon>
        <taxon>Pleosporineae</taxon>
        <taxon>Leptosphaeriaceae</taxon>
        <taxon>Plenodomus</taxon>
        <taxon>Plenodomus lingam/Leptosphaeria maculans species complex</taxon>
    </lineage>
</organism>
<sequence length="143" mass="15990">MSHSKEYEDPLESLLAVSATSRSSRARCLWTWLSKHPTPVVILAPWGATSTLHRRNFASFHRIGRLDVIPMPVAYLARDLGLGELFVGATPHPRAHRSFCTHLQNKERRPSSGVNAQDCISKHTINAQRFLTASCQSVRDSIC</sequence>
<dbReference type="AlphaFoldDB" id="E4ZNM8"/>
<evidence type="ECO:0000313" key="1">
    <source>
        <dbReference type="EMBL" id="CBX93247.1"/>
    </source>
</evidence>
<dbReference type="VEuPathDB" id="FungiDB:LEMA_P041480.1"/>
<reference evidence="2" key="1">
    <citation type="journal article" date="2011" name="Nat. Commun.">
        <title>Effector diversification within compartments of the Leptosphaeria maculans genome affected by Repeat-Induced Point mutations.</title>
        <authorList>
            <person name="Rouxel T."/>
            <person name="Grandaubert J."/>
            <person name="Hane J.K."/>
            <person name="Hoede C."/>
            <person name="van de Wouw A.P."/>
            <person name="Couloux A."/>
            <person name="Dominguez V."/>
            <person name="Anthouard V."/>
            <person name="Bally P."/>
            <person name="Bourras S."/>
            <person name="Cozijnsen A.J."/>
            <person name="Ciuffetti L.M."/>
            <person name="Degrave A."/>
            <person name="Dilmaghani A."/>
            <person name="Duret L."/>
            <person name="Fudal I."/>
            <person name="Goodwin S.B."/>
            <person name="Gout L."/>
            <person name="Glaser N."/>
            <person name="Linglin J."/>
            <person name="Kema G.H.J."/>
            <person name="Lapalu N."/>
            <person name="Lawrence C.B."/>
            <person name="May K."/>
            <person name="Meyer M."/>
            <person name="Ollivier B."/>
            <person name="Poulain J."/>
            <person name="Schoch C.L."/>
            <person name="Simon A."/>
            <person name="Spatafora J.W."/>
            <person name="Stachowiak A."/>
            <person name="Turgeon B.G."/>
            <person name="Tyler B.M."/>
            <person name="Vincent D."/>
            <person name="Weissenbach J."/>
            <person name="Amselem J."/>
            <person name="Quesneville H."/>
            <person name="Oliver R.P."/>
            <person name="Wincker P."/>
            <person name="Balesdent M.-H."/>
            <person name="Howlett B.J."/>
        </authorList>
    </citation>
    <scope>NUCLEOTIDE SEQUENCE [LARGE SCALE GENOMIC DNA]</scope>
    <source>
        <strain evidence="2">JN3 / isolate v23.1.3 / race Av1-4-5-6-7-8</strain>
    </source>
</reference>
<dbReference type="Proteomes" id="UP000002668">
    <property type="component" value="Genome"/>
</dbReference>
<accession>E4ZNM8</accession>
<name>E4ZNM8_LEPMJ</name>
<dbReference type="HOGENOM" id="CLU_1806515_0_0_1"/>
<dbReference type="EMBL" id="FP929105">
    <property type="protein sequence ID" value="CBX93247.1"/>
    <property type="molecule type" value="Genomic_DNA"/>
</dbReference>
<protein>
    <submittedName>
        <fullName evidence="1">Predicted protein</fullName>
    </submittedName>
</protein>
<keyword evidence="2" id="KW-1185">Reference proteome</keyword>